<comment type="caution">
    <text evidence="2">The sequence shown here is derived from an EMBL/GenBank/DDBJ whole genome shotgun (WGS) entry which is preliminary data.</text>
</comment>
<reference evidence="2" key="1">
    <citation type="submission" date="2021-02" db="EMBL/GenBank/DDBJ databases">
        <authorList>
            <person name="Nowell W R."/>
        </authorList>
    </citation>
    <scope>NUCLEOTIDE SEQUENCE</scope>
</reference>
<dbReference type="EMBL" id="CAJOBP010095135">
    <property type="protein sequence ID" value="CAF4959857.1"/>
    <property type="molecule type" value="Genomic_DNA"/>
</dbReference>
<sequence>HFSPSNLTAYIVNAHTLSVTWDLPSNVHDIDKVYITITELDQTNRTIQMQS</sequence>
<keyword evidence="3" id="KW-1185">Reference proteome</keyword>
<dbReference type="InterPro" id="IPR013783">
    <property type="entry name" value="Ig-like_fold"/>
</dbReference>
<feature type="non-terminal residue" evidence="2">
    <location>
        <position position="51"/>
    </location>
</feature>
<evidence type="ECO:0008006" key="4">
    <source>
        <dbReference type="Google" id="ProtNLM"/>
    </source>
</evidence>
<evidence type="ECO:0000313" key="2">
    <source>
        <dbReference type="EMBL" id="CAF4963021.1"/>
    </source>
</evidence>
<gene>
    <name evidence="1" type="ORF">UJA718_LOCUS48187</name>
    <name evidence="2" type="ORF">UJA718_LOCUS48349</name>
</gene>
<name>A0A821YQ07_9BILA</name>
<dbReference type="Gene3D" id="2.60.40.10">
    <property type="entry name" value="Immunoglobulins"/>
    <property type="match status" value="1"/>
</dbReference>
<dbReference type="Proteomes" id="UP000663873">
    <property type="component" value="Unassembled WGS sequence"/>
</dbReference>
<protein>
    <recommendedName>
        <fullName evidence="4">Fibronectin type-III domain-containing protein</fullName>
    </recommendedName>
</protein>
<dbReference type="SUPFAM" id="SSF49265">
    <property type="entry name" value="Fibronectin type III"/>
    <property type="match status" value="1"/>
</dbReference>
<dbReference type="AlphaFoldDB" id="A0A821YQ07"/>
<dbReference type="EMBL" id="CAJOBP010096231">
    <property type="protein sequence ID" value="CAF4963021.1"/>
    <property type="molecule type" value="Genomic_DNA"/>
</dbReference>
<accession>A0A821YQ07</accession>
<organism evidence="2 3">
    <name type="scientific">Rotaria socialis</name>
    <dbReference type="NCBI Taxonomy" id="392032"/>
    <lineage>
        <taxon>Eukaryota</taxon>
        <taxon>Metazoa</taxon>
        <taxon>Spiralia</taxon>
        <taxon>Gnathifera</taxon>
        <taxon>Rotifera</taxon>
        <taxon>Eurotatoria</taxon>
        <taxon>Bdelloidea</taxon>
        <taxon>Philodinida</taxon>
        <taxon>Philodinidae</taxon>
        <taxon>Rotaria</taxon>
    </lineage>
</organism>
<evidence type="ECO:0000313" key="3">
    <source>
        <dbReference type="Proteomes" id="UP000663873"/>
    </source>
</evidence>
<feature type="non-terminal residue" evidence="2">
    <location>
        <position position="1"/>
    </location>
</feature>
<proteinExistence type="predicted"/>
<evidence type="ECO:0000313" key="1">
    <source>
        <dbReference type="EMBL" id="CAF4959857.1"/>
    </source>
</evidence>
<dbReference type="InterPro" id="IPR036116">
    <property type="entry name" value="FN3_sf"/>
</dbReference>